<evidence type="ECO:0008006" key="4">
    <source>
        <dbReference type="Google" id="ProtNLM"/>
    </source>
</evidence>
<gene>
    <name evidence="2" type="ORF">KI387_036911</name>
</gene>
<protein>
    <recommendedName>
        <fullName evidence="4">F-box protein</fullName>
    </recommendedName>
</protein>
<name>A0AA38FRQ4_TAXCH</name>
<dbReference type="PANTHER" id="PTHR39741">
    <property type="entry name" value="F-BOX DOMAIN CONTAINING PROTEIN, EXPRESSED"/>
    <property type="match status" value="1"/>
</dbReference>
<proteinExistence type="predicted"/>
<keyword evidence="3" id="KW-1185">Reference proteome</keyword>
<sequence length="421" mass="47029">EQRVHNRTASAVTFLPIPGLGRERHSILILTEGDIFIEYDMYRGNNKRGQKVVSSSPSSSSASSTMEGETLSRLEQLDWGTVTNIIRCLNEPADVAHFAAASTSCRRIVVESRCVKELCIRMSPEISMCNSVAEDKMGVNESPGFSKDSEWENLKTEHKIYSVLAHELMASPAERSCIYEPICASSTDNYPEETIANTLDPTHIDSDGPRYWSSKGESNTYFQTGDPIYSANAVRFRFGYSSSSPGSNSSTMDRFVSSAQSPCEDYVWTYVSPAYPMQQEDKLQIFKLPRPILCIGGILQVELLGRVQQQDMDRLYYICICHVRVSGRPLSFFNFEVLGQPRKFILKYIQNGECIGVLDDTSKVASEDEVSGTWHSIAERIRQIRAGRVLAMLGNIGVANFIAPNDLDSDDEDIDDNPVIF</sequence>
<reference evidence="2 3" key="1">
    <citation type="journal article" date="2021" name="Nat. Plants">
        <title>The Taxus genome provides insights into paclitaxel biosynthesis.</title>
        <authorList>
            <person name="Xiong X."/>
            <person name="Gou J."/>
            <person name="Liao Q."/>
            <person name="Li Y."/>
            <person name="Zhou Q."/>
            <person name="Bi G."/>
            <person name="Li C."/>
            <person name="Du R."/>
            <person name="Wang X."/>
            <person name="Sun T."/>
            <person name="Guo L."/>
            <person name="Liang H."/>
            <person name="Lu P."/>
            <person name="Wu Y."/>
            <person name="Zhang Z."/>
            <person name="Ro D.K."/>
            <person name="Shang Y."/>
            <person name="Huang S."/>
            <person name="Yan J."/>
        </authorList>
    </citation>
    <scope>NUCLEOTIDE SEQUENCE [LARGE SCALE GENOMIC DNA]</scope>
    <source>
        <strain evidence="2">Ta-2019</strain>
    </source>
</reference>
<feature type="compositionally biased region" description="Low complexity" evidence="1">
    <location>
        <begin position="54"/>
        <end position="64"/>
    </location>
</feature>
<dbReference type="AlphaFoldDB" id="A0AA38FRQ4"/>
<evidence type="ECO:0000313" key="2">
    <source>
        <dbReference type="EMBL" id="KAH9309000.1"/>
    </source>
</evidence>
<feature type="region of interest" description="Disordered" evidence="1">
    <location>
        <begin position="48"/>
        <end position="69"/>
    </location>
</feature>
<evidence type="ECO:0000256" key="1">
    <source>
        <dbReference type="SAM" id="MobiDB-lite"/>
    </source>
</evidence>
<dbReference type="PANTHER" id="PTHR39741:SF2">
    <property type="entry name" value="F-BOX DOMAIN-CONTAINING PROTEIN"/>
    <property type="match status" value="1"/>
</dbReference>
<comment type="caution">
    <text evidence="2">The sequence shown here is derived from an EMBL/GenBank/DDBJ whole genome shotgun (WGS) entry which is preliminary data.</text>
</comment>
<dbReference type="EMBL" id="JAHRHJ020000007">
    <property type="protein sequence ID" value="KAH9309000.1"/>
    <property type="molecule type" value="Genomic_DNA"/>
</dbReference>
<accession>A0AA38FRQ4</accession>
<dbReference type="InterPro" id="IPR055336">
    <property type="entry name" value="At4g00755-like"/>
</dbReference>
<dbReference type="Proteomes" id="UP000824469">
    <property type="component" value="Unassembled WGS sequence"/>
</dbReference>
<feature type="non-terminal residue" evidence="2">
    <location>
        <position position="1"/>
    </location>
</feature>
<organism evidence="2 3">
    <name type="scientific">Taxus chinensis</name>
    <name type="common">Chinese yew</name>
    <name type="synonym">Taxus wallichiana var. chinensis</name>
    <dbReference type="NCBI Taxonomy" id="29808"/>
    <lineage>
        <taxon>Eukaryota</taxon>
        <taxon>Viridiplantae</taxon>
        <taxon>Streptophyta</taxon>
        <taxon>Embryophyta</taxon>
        <taxon>Tracheophyta</taxon>
        <taxon>Spermatophyta</taxon>
        <taxon>Pinopsida</taxon>
        <taxon>Pinidae</taxon>
        <taxon>Conifers II</taxon>
        <taxon>Cupressales</taxon>
        <taxon>Taxaceae</taxon>
        <taxon>Taxus</taxon>
    </lineage>
</organism>
<evidence type="ECO:0000313" key="3">
    <source>
        <dbReference type="Proteomes" id="UP000824469"/>
    </source>
</evidence>